<protein>
    <submittedName>
        <fullName evidence="1">Uncharacterized protein</fullName>
    </submittedName>
</protein>
<accession>A0A2V4NV47</accession>
<dbReference type="AlphaFoldDB" id="A0A2V4NV47"/>
<evidence type="ECO:0000313" key="2">
    <source>
        <dbReference type="Proteomes" id="UP000248039"/>
    </source>
</evidence>
<proteinExistence type="predicted"/>
<dbReference type="RefSeq" id="WP_110672709.1">
    <property type="nucleotide sequence ID" value="NZ_PYBW01000127.1"/>
</dbReference>
<dbReference type="Proteomes" id="UP000248039">
    <property type="component" value="Unassembled WGS sequence"/>
</dbReference>
<comment type="caution">
    <text evidence="1">The sequence shown here is derived from an EMBL/GenBank/DDBJ whole genome shotgun (WGS) entry which is preliminary data.</text>
</comment>
<organism evidence="1 2">
    <name type="scientific">Streptomyces tateyamensis</name>
    <dbReference type="NCBI Taxonomy" id="565073"/>
    <lineage>
        <taxon>Bacteria</taxon>
        <taxon>Bacillati</taxon>
        <taxon>Actinomycetota</taxon>
        <taxon>Actinomycetes</taxon>
        <taxon>Kitasatosporales</taxon>
        <taxon>Streptomycetaceae</taxon>
        <taxon>Streptomyces</taxon>
    </lineage>
</organism>
<reference evidence="1 2" key="1">
    <citation type="submission" date="2018-03" db="EMBL/GenBank/DDBJ databases">
        <title>Bioinformatic expansion and discovery of thiopeptide antibiotics.</title>
        <authorList>
            <person name="Schwalen C.J."/>
            <person name="Hudson G.A."/>
            <person name="Mitchell D.A."/>
        </authorList>
    </citation>
    <scope>NUCLEOTIDE SEQUENCE [LARGE SCALE GENOMIC DNA]</scope>
    <source>
        <strain evidence="1 2">ATCC 21389</strain>
    </source>
</reference>
<name>A0A2V4NV47_9ACTN</name>
<dbReference type="EMBL" id="PYBW01000127">
    <property type="protein sequence ID" value="PYC69792.1"/>
    <property type="molecule type" value="Genomic_DNA"/>
</dbReference>
<dbReference type="OrthoDB" id="3871240at2"/>
<evidence type="ECO:0000313" key="1">
    <source>
        <dbReference type="EMBL" id="PYC69792.1"/>
    </source>
</evidence>
<keyword evidence="2" id="KW-1185">Reference proteome</keyword>
<sequence length="116" mass="12599">MTSHEVTSRVGARSREQVEDALARLEYLGEPPFEHSPARSGSLDGYRWALGHGRLAPVTGSPATSPEGPCPAQLAAEQQAAQVRHLDLRTDPEQREHARGVHDALAWVCGRSDVQP</sequence>
<gene>
    <name evidence="1" type="ORF">C7C46_27920</name>
</gene>